<evidence type="ECO:0000256" key="5">
    <source>
        <dbReference type="ARBA" id="ARBA00023242"/>
    </source>
</evidence>
<evidence type="ECO:0000256" key="4">
    <source>
        <dbReference type="ARBA" id="ARBA00023163"/>
    </source>
</evidence>
<reference evidence="9" key="3">
    <citation type="journal article" date="2010" name="Genome Res.">
        <title>Population genomic sequencing of Coccidioides fungi reveals recent hybridization and transposon control.</title>
        <authorList>
            <person name="Neafsey D.E."/>
            <person name="Barker B.M."/>
            <person name="Sharpton T.J."/>
            <person name="Stajich J.E."/>
            <person name="Park D.J."/>
            <person name="Whiston E."/>
            <person name="Hung C.-Y."/>
            <person name="McMahan C."/>
            <person name="White J."/>
            <person name="Sykes S."/>
            <person name="Heiman D."/>
            <person name="Young S."/>
            <person name="Zeng Q."/>
            <person name="Abouelleil A."/>
            <person name="Aftuck L."/>
            <person name="Bessette D."/>
            <person name="Brown A."/>
            <person name="FitzGerald M."/>
            <person name="Lui A."/>
            <person name="Macdonald J.P."/>
            <person name="Priest M."/>
            <person name="Orbach M.J."/>
            <person name="Galgiani J.N."/>
            <person name="Kirkland T.N."/>
            <person name="Cole G.T."/>
            <person name="Birren B.W."/>
            <person name="Henn M.R."/>
            <person name="Taylor J.W."/>
            <person name="Rounsley S.D."/>
        </authorList>
    </citation>
    <scope>NUCLEOTIDE SEQUENCE [LARGE SCALE GENOMIC DNA]</scope>
    <source>
        <strain evidence="9">RMSCC 3488</strain>
    </source>
</reference>
<reference evidence="8 9" key="1">
    <citation type="submission" date="2007-06" db="EMBL/GenBank/DDBJ databases">
        <title>The Genome Sequence of Coccidioides posadasii RMSCC_3488.</title>
        <authorList>
            <consortium name="Coccidioides Genome Resources Consortium"/>
            <consortium name="The Broad Institute Genome Sequencing Platform"/>
            <person name="Henn M.R."/>
            <person name="Sykes S."/>
            <person name="Young S."/>
            <person name="Jaffe D."/>
            <person name="Berlin A."/>
            <person name="Alvarez P."/>
            <person name="Butler J."/>
            <person name="Gnerre S."/>
            <person name="Grabherr M."/>
            <person name="Mauceli E."/>
            <person name="Brockman W."/>
            <person name="Kodira C."/>
            <person name="Alvarado L."/>
            <person name="Zeng Q."/>
            <person name="Crawford M."/>
            <person name="Antoine C."/>
            <person name="Devon K."/>
            <person name="Galgiani J."/>
            <person name="Orsborn K."/>
            <person name="Lewis M.L."/>
            <person name="Nusbaum C."/>
            <person name="Galagan J."/>
            <person name="Birren B."/>
        </authorList>
    </citation>
    <scope>NUCLEOTIDE SEQUENCE [LARGE SCALE GENOMIC DNA]</scope>
    <source>
        <strain evidence="8 9">RMSCC 3488</strain>
    </source>
</reference>
<feature type="compositionally biased region" description="Low complexity" evidence="6">
    <location>
        <begin position="124"/>
        <end position="134"/>
    </location>
</feature>
<dbReference type="EMBL" id="DS268109">
    <property type="protein sequence ID" value="KMM65231.1"/>
    <property type="molecule type" value="Genomic_DNA"/>
</dbReference>
<gene>
    <name evidence="8" type="ORF">CPAG_01582</name>
</gene>
<keyword evidence="5" id="KW-0539">Nucleus</keyword>
<dbReference type="InterPro" id="IPR050797">
    <property type="entry name" value="Carb_Metab_Trans_Reg"/>
</dbReference>
<keyword evidence="4" id="KW-0804">Transcription</keyword>
<evidence type="ECO:0000313" key="8">
    <source>
        <dbReference type="EMBL" id="KMM65231.1"/>
    </source>
</evidence>
<accession>A0A0J6EXF9</accession>
<proteinExistence type="predicted"/>
<keyword evidence="3" id="KW-0238">DNA-binding</keyword>
<dbReference type="OrthoDB" id="5426978at2759"/>
<evidence type="ECO:0000256" key="2">
    <source>
        <dbReference type="ARBA" id="ARBA00023015"/>
    </source>
</evidence>
<dbReference type="AlphaFoldDB" id="A0A0J6EXF9"/>
<dbReference type="SMART" id="SM00066">
    <property type="entry name" value="GAL4"/>
    <property type="match status" value="1"/>
</dbReference>
<name>A0A0J6EXF9_COCPO</name>
<evidence type="ECO:0000256" key="3">
    <source>
        <dbReference type="ARBA" id="ARBA00023125"/>
    </source>
</evidence>
<protein>
    <recommendedName>
        <fullName evidence="7">Zn(2)-C6 fungal-type domain-containing protein</fullName>
    </recommendedName>
</protein>
<feature type="domain" description="Zn(2)-C6 fungal-type" evidence="7">
    <location>
        <begin position="166"/>
        <end position="200"/>
    </location>
</feature>
<dbReference type="GO" id="GO:0008270">
    <property type="term" value="F:zinc ion binding"/>
    <property type="evidence" value="ECO:0007669"/>
    <property type="project" value="InterPro"/>
</dbReference>
<dbReference type="InterPro" id="IPR001138">
    <property type="entry name" value="Zn2Cys6_DnaBD"/>
</dbReference>
<dbReference type="GO" id="GO:0000981">
    <property type="term" value="F:DNA-binding transcription factor activity, RNA polymerase II-specific"/>
    <property type="evidence" value="ECO:0007669"/>
    <property type="project" value="InterPro"/>
</dbReference>
<dbReference type="VEuPathDB" id="FungiDB:CPAG_01582"/>
<dbReference type="InterPro" id="IPR036864">
    <property type="entry name" value="Zn2-C6_fun-type_DNA-bd_sf"/>
</dbReference>
<dbReference type="PANTHER" id="PTHR31668:SF26">
    <property type="entry name" value="GLUCOSE TRANSPORT TRANSCRIPTION REGULATOR RGT1-RELATED"/>
    <property type="match status" value="1"/>
</dbReference>
<organism evidence="8 9">
    <name type="scientific">Coccidioides posadasii RMSCC 3488</name>
    <dbReference type="NCBI Taxonomy" id="454284"/>
    <lineage>
        <taxon>Eukaryota</taxon>
        <taxon>Fungi</taxon>
        <taxon>Dikarya</taxon>
        <taxon>Ascomycota</taxon>
        <taxon>Pezizomycotina</taxon>
        <taxon>Eurotiomycetes</taxon>
        <taxon>Eurotiomycetidae</taxon>
        <taxon>Onygenales</taxon>
        <taxon>Onygenaceae</taxon>
        <taxon>Coccidioides</taxon>
    </lineage>
</organism>
<feature type="compositionally biased region" description="Polar residues" evidence="6">
    <location>
        <begin position="84"/>
        <end position="94"/>
    </location>
</feature>
<evidence type="ECO:0000259" key="7">
    <source>
        <dbReference type="PROSITE" id="PS50048"/>
    </source>
</evidence>
<dbReference type="CDD" id="cd12148">
    <property type="entry name" value="fungal_TF_MHR"/>
    <property type="match status" value="1"/>
</dbReference>
<dbReference type="Proteomes" id="UP000054567">
    <property type="component" value="Unassembled WGS sequence"/>
</dbReference>
<sequence>MSERVPTEYEPQEQNLIAPQAHRAGVIKVESATMASGDHGDMAQAPSYPSPNATQVGQNAASYYTNQRQLTADELHLTAELSREVSSTNINENPANGIGQPQPMVLGSPNPNPSAVNRGDSADQQTQHQQHLVQFTPNQQTGVDPNHDLSYGDQSARRKRTKVSRACDECRRKKVRCDATSEAGVDMCSNCRRTNSTCEFSRVPMKRGPSKGYIKELADRINTLESQMQPGIGSQPDVHYQALNEEGSPTVRGYQEFSPTVDSNLLPRKRTYSMTEAVPTMMGLPVNQGPRQPSVGGWPAQPQGKDVHPDAIAGLEVYAPHNGAARVAQPFWAHGQVATGLEPAEEVTPIEIDEKVLDAYYNHIHPIFPILPASRDRLRSRLRQSSRHIQEVFLHSLLAVTGAGSFRATNQFQEIPSFEKAQDRLYEWFRGDPSSRPLAANFVLLHSIILMILEADQRGRLNFRGQSGIPKGTLVEGAVSLGYYIAKPLGQLDISNQEDKDLDSDGNLARRNWIVIGILARWHMLSAAGPDFFGNHEIATPEDNSIVNLTTMQLALFVCCCLASSLLRVHRLHRRLFLDIRLFSPMLYDPFSASFDNPTYGLSRALKRVLTGQLTRIRDIERLDLANTDPSIVNTLENFSPLIYWSIHLLLKRHLYVYVPAELIYPSQVIVEIMKKQAENSTPISSPFHFHFLALAVITLLELTDIPELVSDVQEILEKLLGVISLREKHAATAGEFEKIFATQNWENTIQLFIEARMNPLRQRAENQQSTGSHLPLGATEQRSLQHLADMAVGAGGKPGLAGSPPATSAGNIPPENKEGSLSTAPALEEQKADYPVFIDFTELTKKGYLNVLAGISA</sequence>
<dbReference type="Pfam" id="PF00172">
    <property type="entry name" value="Zn_clus"/>
    <property type="match status" value="1"/>
</dbReference>
<evidence type="ECO:0000256" key="6">
    <source>
        <dbReference type="SAM" id="MobiDB-lite"/>
    </source>
</evidence>
<dbReference type="Gene3D" id="4.10.240.10">
    <property type="entry name" value="Zn(2)-C6 fungal-type DNA-binding domain"/>
    <property type="match status" value="1"/>
</dbReference>
<dbReference type="PANTHER" id="PTHR31668">
    <property type="entry name" value="GLUCOSE TRANSPORT TRANSCRIPTION REGULATOR RGT1-RELATED-RELATED"/>
    <property type="match status" value="1"/>
</dbReference>
<dbReference type="CDD" id="cd00067">
    <property type="entry name" value="GAL4"/>
    <property type="match status" value="1"/>
</dbReference>
<dbReference type="SUPFAM" id="SSF57701">
    <property type="entry name" value="Zn2/Cys6 DNA-binding domain"/>
    <property type="match status" value="1"/>
</dbReference>
<feature type="region of interest" description="Disordered" evidence="6">
    <location>
        <begin position="795"/>
        <end position="823"/>
    </location>
</feature>
<feature type="region of interest" description="Disordered" evidence="6">
    <location>
        <begin position="83"/>
        <end position="160"/>
    </location>
</feature>
<dbReference type="PROSITE" id="PS00463">
    <property type="entry name" value="ZN2_CY6_FUNGAL_1"/>
    <property type="match status" value="1"/>
</dbReference>
<dbReference type="PROSITE" id="PS50048">
    <property type="entry name" value="ZN2_CY6_FUNGAL_2"/>
    <property type="match status" value="1"/>
</dbReference>
<keyword evidence="1" id="KW-0479">Metal-binding</keyword>
<evidence type="ECO:0000313" key="9">
    <source>
        <dbReference type="Proteomes" id="UP000054567"/>
    </source>
</evidence>
<reference evidence="9" key="2">
    <citation type="journal article" date="2009" name="Genome Res.">
        <title>Comparative genomic analyses of the human fungal pathogens Coccidioides and their relatives.</title>
        <authorList>
            <person name="Sharpton T.J."/>
            <person name="Stajich J.E."/>
            <person name="Rounsley S.D."/>
            <person name="Gardner M.J."/>
            <person name="Wortman J.R."/>
            <person name="Jordar V.S."/>
            <person name="Maiti R."/>
            <person name="Kodira C.D."/>
            <person name="Neafsey D.E."/>
            <person name="Zeng Q."/>
            <person name="Hung C.-Y."/>
            <person name="McMahan C."/>
            <person name="Muszewska A."/>
            <person name="Grynberg M."/>
            <person name="Mandel M.A."/>
            <person name="Kellner E.M."/>
            <person name="Barker B.M."/>
            <person name="Galgiani J.N."/>
            <person name="Orbach M.J."/>
            <person name="Kirkland T.N."/>
            <person name="Cole G.T."/>
            <person name="Henn M.R."/>
            <person name="Birren B.W."/>
            <person name="Taylor J.W."/>
        </authorList>
    </citation>
    <scope>NUCLEOTIDE SEQUENCE [LARGE SCALE GENOMIC DNA]</scope>
    <source>
        <strain evidence="9">RMSCC 3488</strain>
    </source>
</reference>
<keyword evidence="2" id="KW-0805">Transcription regulation</keyword>
<evidence type="ECO:0000256" key="1">
    <source>
        <dbReference type="ARBA" id="ARBA00022723"/>
    </source>
</evidence>
<dbReference type="GO" id="GO:0003677">
    <property type="term" value="F:DNA binding"/>
    <property type="evidence" value="ECO:0007669"/>
    <property type="project" value="UniProtKB-KW"/>
</dbReference>